<keyword evidence="1" id="KW-0805">Transcription regulation</keyword>
<keyword evidence="3" id="KW-0804">Transcription</keyword>
<dbReference type="Gene3D" id="3.40.50.2300">
    <property type="match status" value="2"/>
</dbReference>
<accession>A0ABU2NQK4</accession>
<dbReference type="Gene3D" id="1.10.260.40">
    <property type="entry name" value="lambda repressor-like DNA-binding domains"/>
    <property type="match status" value="1"/>
</dbReference>
<sequence length="330" mass="34789">MPQPVTMSDVARAAGVSVTTVSYVLSGKRPVAPHTRRAVEKAVADLGFTLNTVARNLRTGRSTIVALVVPDLANPFYAQLARGLQESLRGPGYHLVVGSSLAQRDEERAFLEEAVEQRMAGVVITPFRIGPDDLGPLADAGIPVVVSADVRFGDVDHVAPDSAAAFRDALAHVTAAGRRRVGMIAGPRDVTGGDPRLDVLRAEAGRFGLTLADPYVVPGEHTREAGAAAFEALMGLPKPPDAVFCVNDVTAVGALEKAEELGVDVPGDVALTGHDDIEFASLVRPRLSTVRYPAIEVGRSCARLLLSRLDGRSAARTVRVATTWVPRASA</sequence>
<organism evidence="5 6">
    <name type="scientific">Streptomyces hazeniae</name>
    <dbReference type="NCBI Taxonomy" id="3075538"/>
    <lineage>
        <taxon>Bacteria</taxon>
        <taxon>Bacillati</taxon>
        <taxon>Actinomycetota</taxon>
        <taxon>Actinomycetes</taxon>
        <taxon>Kitasatosporales</taxon>
        <taxon>Streptomycetaceae</taxon>
        <taxon>Streptomyces</taxon>
    </lineage>
</organism>
<keyword evidence="6" id="KW-1185">Reference proteome</keyword>
<dbReference type="InterPro" id="IPR000843">
    <property type="entry name" value="HTH_LacI"/>
</dbReference>
<dbReference type="Proteomes" id="UP001183414">
    <property type="component" value="Unassembled WGS sequence"/>
</dbReference>
<dbReference type="PANTHER" id="PTHR30146:SF109">
    <property type="entry name" value="HTH-TYPE TRANSCRIPTIONAL REGULATOR GALS"/>
    <property type="match status" value="1"/>
</dbReference>
<comment type="caution">
    <text evidence="5">The sequence shown here is derived from an EMBL/GenBank/DDBJ whole genome shotgun (WGS) entry which is preliminary data.</text>
</comment>
<dbReference type="Pfam" id="PF00356">
    <property type="entry name" value="LacI"/>
    <property type="match status" value="1"/>
</dbReference>
<evidence type="ECO:0000313" key="6">
    <source>
        <dbReference type="Proteomes" id="UP001183414"/>
    </source>
</evidence>
<evidence type="ECO:0000259" key="4">
    <source>
        <dbReference type="PROSITE" id="PS50932"/>
    </source>
</evidence>
<dbReference type="PROSITE" id="PS00356">
    <property type="entry name" value="HTH_LACI_1"/>
    <property type="match status" value="1"/>
</dbReference>
<dbReference type="EMBL" id="JAVREQ010000007">
    <property type="protein sequence ID" value="MDT0379257.1"/>
    <property type="molecule type" value="Genomic_DNA"/>
</dbReference>
<protein>
    <submittedName>
        <fullName evidence="5">LacI family DNA-binding transcriptional regulator</fullName>
    </submittedName>
</protein>
<evidence type="ECO:0000256" key="3">
    <source>
        <dbReference type="ARBA" id="ARBA00023163"/>
    </source>
</evidence>
<dbReference type="SMART" id="SM00354">
    <property type="entry name" value="HTH_LACI"/>
    <property type="match status" value="1"/>
</dbReference>
<evidence type="ECO:0000256" key="2">
    <source>
        <dbReference type="ARBA" id="ARBA00023125"/>
    </source>
</evidence>
<keyword evidence="2 5" id="KW-0238">DNA-binding</keyword>
<evidence type="ECO:0000256" key="1">
    <source>
        <dbReference type="ARBA" id="ARBA00023015"/>
    </source>
</evidence>
<feature type="domain" description="HTH lacI-type" evidence="4">
    <location>
        <begin position="5"/>
        <end position="59"/>
    </location>
</feature>
<dbReference type="PANTHER" id="PTHR30146">
    <property type="entry name" value="LACI-RELATED TRANSCRIPTIONAL REPRESSOR"/>
    <property type="match status" value="1"/>
</dbReference>
<name>A0ABU2NQK4_9ACTN</name>
<proteinExistence type="predicted"/>
<evidence type="ECO:0000313" key="5">
    <source>
        <dbReference type="EMBL" id="MDT0379257.1"/>
    </source>
</evidence>
<dbReference type="CDD" id="cd06267">
    <property type="entry name" value="PBP1_LacI_sugar_binding-like"/>
    <property type="match status" value="1"/>
</dbReference>
<dbReference type="GO" id="GO:0003677">
    <property type="term" value="F:DNA binding"/>
    <property type="evidence" value="ECO:0007669"/>
    <property type="project" value="UniProtKB-KW"/>
</dbReference>
<dbReference type="InterPro" id="IPR010982">
    <property type="entry name" value="Lambda_DNA-bd_dom_sf"/>
</dbReference>
<dbReference type="SUPFAM" id="SSF53822">
    <property type="entry name" value="Periplasmic binding protein-like I"/>
    <property type="match status" value="1"/>
</dbReference>
<dbReference type="RefSeq" id="WP_311673047.1">
    <property type="nucleotide sequence ID" value="NZ_JAVREQ010000007.1"/>
</dbReference>
<dbReference type="Pfam" id="PF13377">
    <property type="entry name" value="Peripla_BP_3"/>
    <property type="match status" value="1"/>
</dbReference>
<dbReference type="InterPro" id="IPR028082">
    <property type="entry name" value="Peripla_BP_I"/>
</dbReference>
<reference evidence="6" key="1">
    <citation type="submission" date="2023-07" db="EMBL/GenBank/DDBJ databases">
        <title>30 novel species of actinomycetes from the DSMZ collection.</title>
        <authorList>
            <person name="Nouioui I."/>
        </authorList>
    </citation>
    <scope>NUCLEOTIDE SEQUENCE [LARGE SCALE GENOMIC DNA]</scope>
    <source>
        <strain evidence="6">DSM 42041</strain>
    </source>
</reference>
<dbReference type="CDD" id="cd01392">
    <property type="entry name" value="HTH_LacI"/>
    <property type="match status" value="1"/>
</dbReference>
<dbReference type="SUPFAM" id="SSF47413">
    <property type="entry name" value="lambda repressor-like DNA-binding domains"/>
    <property type="match status" value="1"/>
</dbReference>
<gene>
    <name evidence="5" type="ORF">RM572_10815</name>
</gene>
<dbReference type="InterPro" id="IPR046335">
    <property type="entry name" value="LacI/GalR-like_sensor"/>
</dbReference>
<dbReference type="PROSITE" id="PS50932">
    <property type="entry name" value="HTH_LACI_2"/>
    <property type="match status" value="1"/>
</dbReference>